<dbReference type="Pfam" id="PF00078">
    <property type="entry name" value="RVT_1"/>
    <property type="match status" value="1"/>
</dbReference>
<dbReference type="InterPro" id="IPR000477">
    <property type="entry name" value="RT_dom"/>
</dbReference>
<keyword evidence="2" id="KW-0548">Nucleotidyltransferase</keyword>
<reference evidence="2 3" key="1">
    <citation type="submission" date="2021-03" db="EMBL/GenBank/DDBJ databases">
        <title>Metabolic Capacity of the Antarctic Cyanobacterium Phormidium pseudopriestleyi that Sustains Oxygenic Photosynthesis in the Presence of Hydrogen Sulfide.</title>
        <authorList>
            <person name="Lumian J.E."/>
            <person name="Jungblut A.D."/>
            <person name="Dillon M.L."/>
            <person name="Hawes I."/>
            <person name="Doran P.T."/>
            <person name="Mackey T.J."/>
            <person name="Dick G.J."/>
            <person name="Grettenberger C.L."/>
            <person name="Sumner D.Y."/>
        </authorList>
    </citation>
    <scope>NUCLEOTIDE SEQUENCE [LARGE SCALE GENOMIC DNA]</scope>
    <source>
        <strain evidence="2 3">FRX01</strain>
    </source>
</reference>
<keyword evidence="2" id="KW-0695">RNA-directed DNA polymerase</keyword>
<keyword evidence="3" id="KW-1185">Reference proteome</keyword>
<dbReference type="CDD" id="cd01646">
    <property type="entry name" value="RT_Bac_retron_I"/>
    <property type="match status" value="1"/>
</dbReference>
<gene>
    <name evidence="2" type="ORF">J0895_16905</name>
</gene>
<comment type="caution">
    <text evidence="2">The sequence shown here is derived from an EMBL/GenBank/DDBJ whole genome shotgun (WGS) entry which is preliminary data.</text>
</comment>
<accession>A0ABS3FUE4</accession>
<keyword evidence="2" id="KW-0808">Transferase</keyword>
<dbReference type="Proteomes" id="UP000664844">
    <property type="component" value="Unassembled WGS sequence"/>
</dbReference>
<evidence type="ECO:0000259" key="1">
    <source>
        <dbReference type="PROSITE" id="PS50878"/>
    </source>
</evidence>
<sequence>MSRNPQEHFQRTKELAEALTKSDIYDWLLTKGYFPEAYVLPPCFEVTKHPQLGKVYFKPKGKNKKIEPKIYEFQQVHFPKTDLTDRIFGIIAPTIHSDIAFKIADEWDTITSCLFHQDNKVCSYSFPIPLDDKNIGKIGKLRSGRMIYEWIEMAENDSASIAFKYKYLIKTDVKIFYPSIYTHSIPWALHGKETIRKKENRNNHSFLGNCLDKLFQSANDGCTNGIPIGPVVSDIVSEIILSGIDRKLSTSLITEGIINDVAIVRFKDDYRILAKTESSGRSTLKFLQSALKEYRLELHDGKTEFHSLPNGLFRNWRSEYYNINPETKKNYDYEGFKEVCLSVIKIDKNNPGCGVIDRFLADLVNRKNYSICVKLDKKSLPKVISLLLMLANLRIKSFPKILGIIEAILQSNFGKIYTDSIVEHLEEFLAELKTREIENSYLISWIVYFIKSNKLEDKLKDKTHSFENPIVKAIHEDTLTFFDDCSDFKIFSDVATVSKNITLLKHLDVFNPQ</sequence>
<feature type="domain" description="Reverse transcriptase" evidence="1">
    <location>
        <begin position="1"/>
        <end position="338"/>
    </location>
</feature>
<dbReference type="RefSeq" id="WP_207089214.1">
    <property type="nucleotide sequence ID" value="NZ_JAFLQW010000452.1"/>
</dbReference>
<dbReference type="PROSITE" id="PS50878">
    <property type="entry name" value="RT_POL"/>
    <property type="match status" value="1"/>
</dbReference>
<evidence type="ECO:0000313" key="3">
    <source>
        <dbReference type="Proteomes" id="UP000664844"/>
    </source>
</evidence>
<dbReference type="GO" id="GO:0003964">
    <property type="term" value="F:RNA-directed DNA polymerase activity"/>
    <property type="evidence" value="ECO:0007669"/>
    <property type="project" value="UniProtKB-KW"/>
</dbReference>
<organism evidence="2 3">
    <name type="scientific">Phormidium pseudopriestleyi FRX01</name>
    <dbReference type="NCBI Taxonomy" id="1759528"/>
    <lineage>
        <taxon>Bacteria</taxon>
        <taxon>Bacillati</taxon>
        <taxon>Cyanobacteriota</taxon>
        <taxon>Cyanophyceae</taxon>
        <taxon>Oscillatoriophycideae</taxon>
        <taxon>Oscillatoriales</taxon>
        <taxon>Oscillatoriaceae</taxon>
        <taxon>Phormidium</taxon>
    </lineage>
</organism>
<evidence type="ECO:0000313" key="2">
    <source>
        <dbReference type="EMBL" id="MBO0350740.1"/>
    </source>
</evidence>
<dbReference type="EMBL" id="JAFLQW010000452">
    <property type="protein sequence ID" value="MBO0350740.1"/>
    <property type="molecule type" value="Genomic_DNA"/>
</dbReference>
<name>A0ABS3FUE4_9CYAN</name>
<proteinExistence type="predicted"/>
<protein>
    <submittedName>
        <fullName evidence="2">RNA-directed DNA polymerase</fullName>
    </submittedName>
</protein>